<keyword evidence="2" id="KW-1185">Reference proteome</keyword>
<evidence type="ECO:0000313" key="1">
    <source>
        <dbReference type="EMBL" id="AJE33995.1"/>
    </source>
</evidence>
<proteinExistence type="predicted"/>
<evidence type="ECO:0008006" key="3">
    <source>
        <dbReference type="Google" id="ProtNLM"/>
    </source>
</evidence>
<dbReference type="Proteomes" id="UP000031524">
    <property type="component" value="Chromosome"/>
</dbReference>
<dbReference type="KEGG" id="chm:B842_10730"/>
<dbReference type="AlphaFoldDB" id="A0A0B5D4Q7"/>
<dbReference type="RefSeq" id="WP_052437897.1">
    <property type="nucleotide sequence ID" value="NZ_BCSU01000001.1"/>
</dbReference>
<dbReference type="EMBL" id="CP005286">
    <property type="protein sequence ID" value="AJE33995.1"/>
    <property type="molecule type" value="Genomic_DNA"/>
</dbReference>
<protein>
    <recommendedName>
        <fullName evidence="3">Thiol-disulfide oxidoreductase</fullName>
    </recommendedName>
</protein>
<organism evidence="1 2">
    <name type="scientific">Corynebacterium humireducens NBRC 106098 = DSM 45392</name>
    <dbReference type="NCBI Taxonomy" id="1223515"/>
    <lineage>
        <taxon>Bacteria</taxon>
        <taxon>Bacillati</taxon>
        <taxon>Actinomycetota</taxon>
        <taxon>Actinomycetes</taxon>
        <taxon>Mycobacteriales</taxon>
        <taxon>Corynebacteriaceae</taxon>
        <taxon>Corynebacterium</taxon>
    </lineage>
</organism>
<dbReference type="STRING" id="1223515.B842_10730"/>
<name>A0A0B5D4Q7_9CORY</name>
<dbReference type="HOGENOM" id="CLU_086500_4_0_11"/>
<evidence type="ECO:0000313" key="2">
    <source>
        <dbReference type="Proteomes" id="UP000031524"/>
    </source>
</evidence>
<accession>A0A0B5D4Q7</accession>
<gene>
    <name evidence="1" type="ORF">B842_10730</name>
</gene>
<reference evidence="1 2" key="1">
    <citation type="submission" date="2013-04" db="EMBL/GenBank/DDBJ databases">
        <title>Complete genome sequence of Corynebacterium humireducens DSM 45392(T), isolated from a wastewater-fed microbial fuel cell.</title>
        <authorList>
            <person name="Ruckert C."/>
            <person name="Albersmeier A."/>
            <person name="Kalinowski J."/>
        </authorList>
    </citation>
    <scope>NUCLEOTIDE SEQUENCE [LARGE SCALE GENOMIC DNA]</scope>
    <source>
        <strain evidence="2">MFC-5</strain>
    </source>
</reference>
<sequence length="102" mass="11087">MTFYYDRDCGFCRAAAQRLVGLAPLVDVAPLPLRHHAVFRSAGGDELGHRAIGSALVAGGGAWWVRAAGRILLLRGLDRLWSGSYRWVAANRGLVSRLTGLR</sequence>